<keyword evidence="3" id="KW-0813">Transport</keyword>
<dbReference type="SUPFAM" id="SSF103473">
    <property type="entry name" value="MFS general substrate transporter"/>
    <property type="match status" value="1"/>
</dbReference>
<protein>
    <recommendedName>
        <fullName evidence="9">DNA2/NAM7 helicase-like C-terminal domain-containing protein</fullName>
    </recommendedName>
</protein>
<gene>
    <name evidence="10" type="ORF">L5515_011663</name>
</gene>
<dbReference type="Gene3D" id="3.40.50.300">
    <property type="entry name" value="P-loop containing nucleotide triphosphate hydrolases"/>
    <property type="match status" value="2"/>
</dbReference>
<feature type="transmembrane region" description="Helical" evidence="8">
    <location>
        <begin position="1397"/>
        <end position="1424"/>
    </location>
</feature>
<evidence type="ECO:0000256" key="6">
    <source>
        <dbReference type="ARBA" id="ARBA00023136"/>
    </source>
</evidence>
<dbReference type="InterPro" id="IPR002259">
    <property type="entry name" value="Eqnu_transpt"/>
</dbReference>
<evidence type="ECO:0000256" key="7">
    <source>
        <dbReference type="SAM" id="MobiDB-lite"/>
    </source>
</evidence>
<feature type="transmembrane region" description="Helical" evidence="8">
    <location>
        <begin position="1196"/>
        <end position="1218"/>
    </location>
</feature>
<dbReference type="InterPro" id="IPR047187">
    <property type="entry name" value="SF1_C_Upf1"/>
</dbReference>
<dbReference type="EMBL" id="CP092623">
    <property type="protein sequence ID" value="UMM29156.1"/>
    <property type="molecule type" value="Genomic_DNA"/>
</dbReference>
<keyword evidence="11" id="KW-1185">Reference proteome</keyword>
<name>A0AAE9EUL4_CAEBR</name>
<feature type="transmembrane region" description="Helical" evidence="8">
    <location>
        <begin position="1364"/>
        <end position="1385"/>
    </location>
</feature>
<evidence type="ECO:0000256" key="5">
    <source>
        <dbReference type="ARBA" id="ARBA00022989"/>
    </source>
</evidence>
<feature type="transmembrane region" description="Helical" evidence="8">
    <location>
        <begin position="1065"/>
        <end position="1091"/>
    </location>
</feature>
<dbReference type="PANTHER" id="PTHR10332">
    <property type="entry name" value="EQUILIBRATIVE NUCLEOSIDE TRANSPORTER"/>
    <property type="match status" value="1"/>
</dbReference>
<dbReference type="InterPro" id="IPR036259">
    <property type="entry name" value="MFS_trans_sf"/>
</dbReference>
<dbReference type="Pfam" id="PF01733">
    <property type="entry name" value="Nucleoside_tran"/>
    <property type="match status" value="1"/>
</dbReference>
<dbReference type="Pfam" id="PF13087">
    <property type="entry name" value="AAA_12"/>
    <property type="match status" value="1"/>
</dbReference>
<dbReference type="InterPro" id="IPR027417">
    <property type="entry name" value="P-loop_NTPase"/>
</dbReference>
<evidence type="ECO:0000313" key="11">
    <source>
        <dbReference type="Proteomes" id="UP000829354"/>
    </source>
</evidence>
<evidence type="ECO:0000256" key="3">
    <source>
        <dbReference type="ARBA" id="ARBA00022448"/>
    </source>
</evidence>
<dbReference type="SUPFAM" id="SSF52540">
    <property type="entry name" value="P-loop containing nucleoside triphosphate hydrolases"/>
    <property type="match status" value="1"/>
</dbReference>
<feature type="transmembrane region" description="Helical" evidence="8">
    <location>
        <begin position="1254"/>
        <end position="1276"/>
    </location>
</feature>
<accession>A0AAE9EUL4</accession>
<feature type="compositionally biased region" description="Polar residues" evidence="7">
    <location>
        <begin position="1"/>
        <end position="16"/>
    </location>
</feature>
<evidence type="ECO:0000256" key="2">
    <source>
        <dbReference type="ARBA" id="ARBA00007965"/>
    </source>
</evidence>
<dbReference type="CDD" id="cd18808">
    <property type="entry name" value="SF1_C_Upf1"/>
    <property type="match status" value="1"/>
</dbReference>
<feature type="region of interest" description="Disordered" evidence="7">
    <location>
        <begin position="1"/>
        <end position="50"/>
    </location>
</feature>
<dbReference type="Proteomes" id="UP000829354">
    <property type="component" value="Chromosome IV"/>
</dbReference>
<comment type="subcellular location">
    <subcellularLocation>
        <location evidence="1">Membrane</location>
        <topology evidence="1">Multi-pass membrane protein</topology>
    </subcellularLocation>
</comment>
<feature type="transmembrane region" description="Helical" evidence="8">
    <location>
        <begin position="1296"/>
        <end position="1320"/>
    </location>
</feature>
<proteinExistence type="inferred from homology"/>
<dbReference type="PANTHER" id="PTHR10332:SF28">
    <property type="entry name" value="EQUILIBRATIVE NUCLEOSIDE TRANSPORTER (ENT) FAMILY"/>
    <property type="match status" value="1"/>
</dbReference>
<feature type="transmembrane region" description="Helical" evidence="8">
    <location>
        <begin position="1126"/>
        <end position="1147"/>
    </location>
</feature>
<evidence type="ECO:0000256" key="1">
    <source>
        <dbReference type="ARBA" id="ARBA00004141"/>
    </source>
</evidence>
<dbReference type="GO" id="GO:0005337">
    <property type="term" value="F:nucleoside transmembrane transporter activity"/>
    <property type="evidence" value="ECO:0007669"/>
    <property type="project" value="InterPro"/>
</dbReference>
<feature type="domain" description="DNA2/NAM7 helicase-like C-terminal" evidence="9">
    <location>
        <begin position="780"/>
        <end position="963"/>
    </location>
</feature>
<dbReference type="InterPro" id="IPR041679">
    <property type="entry name" value="DNA2/NAM7-like_C"/>
</dbReference>
<feature type="transmembrane region" description="Helical" evidence="8">
    <location>
        <begin position="1024"/>
        <end position="1045"/>
    </location>
</feature>
<evidence type="ECO:0000313" key="10">
    <source>
        <dbReference type="EMBL" id="UMM29156.1"/>
    </source>
</evidence>
<evidence type="ECO:0000259" key="9">
    <source>
        <dbReference type="Pfam" id="PF13087"/>
    </source>
</evidence>
<sequence>MNGNQNGRSAASQNNNHQHRGDPRTTPTFSQRHLNCPTFVPRQRTEEHNNREPIEILVGEEKELFEKMLAVETKTHPFTPYYPDIRKSSEEYNLALNIKALLDNYTHHKALRFIAKTHVWNLRPPPFAQLPFAPYGMDAVRQFIKMDGDHAIYRVIADKGDKYILLACHLNVHAFHRGDLRFLEVNSRTRTNASEYSCIGYLALGDLVAVSELAKQPWILREMGCWKTSDMNQESPCVWMVVRMTVLMRQRFDNVPFVFLNNGAAVALKWREPLTVKTGYNGNLENRGTFVFVGSGFIAMQVPELASGHSKMQETQLLGLSKEITRYPWSTGTIFHYEFSPHFTNQIHIGHCAYSIANPDPNGVVEFCALMGASASYAVLTGNFDCRSFKMINPQKLEEVVTFKIENISDPKPESLWKQNTRISIGCSRRDAHAVIENVIPLGDMLYISARLSREFAFEFTDEVHMVSQREMPDGKGLVEGFVDKMEHGSNGARILTALYGGPCLPQEQHLFGVHYEFPGANPIRLNVDQNEYVNSIIRKVPITIANSPFGCGKSMTIATAAYYSVLRYRTVERDLHQQLLVTQSNFASVNLVDITNRFSDLCTVVRYVSLSSWMELPDESRTELDFPVQMQKYFIPYVTGEKEINDTMLMIEMAKYLKEYQFLKVEEMDPVCQHFFSNCPVVERLDLERLSEFFFESFNPEIVITTADSLQSVIPFLSKGIDTVQFDEASQMPESALIEVISNFPYADFGLVGDIQQLPPYCDTLLTTNLKRFGIGNTLERAIKNRLFPQFVLRNVYRCHPFITAMLGDLFYGGRLVTNVKPNERDEFMRSRPDFWPNHECPIMVRHNGTPSTRYHTSMFNHVEALMVSSIIDQIFSHPNCTIQPKDIGIISFYKAQTTRLLETIKNKDIKIGTVDSFQGMERQVMILCCTNEMISGFLANPNRINVSMSRAKQATIIIGNVNSLRNAQYWRRFVMEADRYGCLFTMIDETSEESSVNNSESGLVTPRDTWGRKVSKPIDRWYLVYIIFTMHGMGMLMSWNMFITIAPQYYHDYWFNNTNYQDSFMSIIGVTSQIPNVGIMILNTIVVMVGFMMLRVVIPLIVNCFLIAVIVIMAIFVTPSPNTVTWFYIVTLVIIMAMNLANGIYQNSVYGIVADFPDNYINSLVIGNNLCGVFTSVLSIMTILISPNDIELNALLYFSISLAFMIVCLCSLYFLVRLPFYQYYMAKGVEARSEDSVDNPSLRQYWECFRMCWVQLFNNFYVYFVSLLIFPAMMTDSVYSDPAHNKTSVFGDNLFYPITTFLNFNLFAWIGSSLANYVQFPSAKYLWIGVVLRTTFIPYYLFCNYRPDTRLWPVLFENEWWFTIGCTIMALTCGYMSSLALIYTPVEVPARYQKLSGMLASIFLMLGILAGVASTPIAAWAVENIGTKKHNDVEIL</sequence>
<keyword evidence="6 8" id="KW-0472">Membrane</keyword>
<dbReference type="GO" id="GO:0016020">
    <property type="term" value="C:membrane"/>
    <property type="evidence" value="ECO:0007669"/>
    <property type="project" value="UniProtKB-SubCell"/>
</dbReference>
<keyword evidence="4 8" id="KW-0812">Transmembrane</keyword>
<evidence type="ECO:0000256" key="8">
    <source>
        <dbReference type="SAM" id="Phobius"/>
    </source>
</evidence>
<comment type="similarity">
    <text evidence="2">Belongs to the SLC29A/ENT transporter (TC 2.A.57) family.</text>
</comment>
<dbReference type="PRINTS" id="PR01130">
    <property type="entry name" value="DERENTRNSPRT"/>
</dbReference>
<evidence type="ECO:0000256" key="4">
    <source>
        <dbReference type="ARBA" id="ARBA00022692"/>
    </source>
</evidence>
<feature type="transmembrane region" description="Helical" evidence="8">
    <location>
        <begin position="1327"/>
        <end position="1344"/>
    </location>
</feature>
<feature type="transmembrane region" description="Helical" evidence="8">
    <location>
        <begin position="1168"/>
        <end position="1190"/>
    </location>
</feature>
<feature type="transmembrane region" description="Helical" evidence="8">
    <location>
        <begin position="1098"/>
        <end position="1120"/>
    </location>
</feature>
<organism evidence="10 11">
    <name type="scientific">Caenorhabditis briggsae</name>
    <dbReference type="NCBI Taxonomy" id="6238"/>
    <lineage>
        <taxon>Eukaryota</taxon>
        <taxon>Metazoa</taxon>
        <taxon>Ecdysozoa</taxon>
        <taxon>Nematoda</taxon>
        <taxon>Chromadorea</taxon>
        <taxon>Rhabditida</taxon>
        <taxon>Rhabditina</taxon>
        <taxon>Rhabditomorpha</taxon>
        <taxon>Rhabditoidea</taxon>
        <taxon>Rhabditidae</taxon>
        <taxon>Peloderinae</taxon>
        <taxon>Caenorhabditis</taxon>
    </lineage>
</organism>
<reference evidence="10 11" key="1">
    <citation type="submission" date="2022-04" db="EMBL/GenBank/DDBJ databases">
        <title>Chromosome-level reference genomes for two strains of Caenorhabditis briggsae: an improved platform for comparative genomics.</title>
        <authorList>
            <person name="Stevens L."/>
            <person name="Andersen E."/>
        </authorList>
    </citation>
    <scope>NUCLEOTIDE SEQUENCE [LARGE SCALE GENOMIC DNA]</scope>
    <source>
        <strain evidence="10">VX34</strain>
        <tissue evidence="10">Whole-organism</tissue>
    </source>
</reference>
<keyword evidence="5 8" id="KW-1133">Transmembrane helix</keyword>